<dbReference type="Proteomes" id="UP000050424">
    <property type="component" value="Unassembled WGS sequence"/>
</dbReference>
<evidence type="ECO:0000313" key="10">
    <source>
        <dbReference type="EMBL" id="KPM44951.1"/>
    </source>
</evidence>
<dbReference type="Gene3D" id="1.20.1720.10">
    <property type="entry name" value="Multidrug resistance protein D"/>
    <property type="match status" value="1"/>
</dbReference>
<evidence type="ECO:0000256" key="2">
    <source>
        <dbReference type="ARBA" id="ARBA00022448"/>
    </source>
</evidence>
<feature type="transmembrane region" description="Helical" evidence="8">
    <location>
        <begin position="35"/>
        <end position="56"/>
    </location>
</feature>
<dbReference type="InterPro" id="IPR036259">
    <property type="entry name" value="MFS_trans_sf"/>
</dbReference>
<dbReference type="PROSITE" id="PS50850">
    <property type="entry name" value="MFS"/>
    <property type="match status" value="1"/>
</dbReference>
<feature type="region of interest" description="Disordered" evidence="7">
    <location>
        <begin position="1"/>
        <end position="24"/>
    </location>
</feature>
<organism evidence="10 11">
    <name type="scientific">Neonectria ditissima</name>
    <dbReference type="NCBI Taxonomy" id="78410"/>
    <lineage>
        <taxon>Eukaryota</taxon>
        <taxon>Fungi</taxon>
        <taxon>Dikarya</taxon>
        <taxon>Ascomycota</taxon>
        <taxon>Pezizomycotina</taxon>
        <taxon>Sordariomycetes</taxon>
        <taxon>Hypocreomycetidae</taxon>
        <taxon>Hypocreales</taxon>
        <taxon>Nectriaceae</taxon>
        <taxon>Neonectria</taxon>
    </lineage>
</organism>
<dbReference type="SUPFAM" id="SSF103473">
    <property type="entry name" value="MFS general substrate transporter"/>
    <property type="match status" value="1"/>
</dbReference>
<gene>
    <name evidence="10" type="ORF">AK830_g1660</name>
</gene>
<dbReference type="PANTHER" id="PTHR23502:SF51">
    <property type="entry name" value="QUINIDINE RESISTANCE PROTEIN 1-RELATED"/>
    <property type="match status" value="1"/>
</dbReference>
<dbReference type="AlphaFoldDB" id="A0A0P7BE47"/>
<accession>A0A0P7BE47</accession>
<dbReference type="GO" id="GO:0015137">
    <property type="term" value="F:citrate transmembrane transporter activity"/>
    <property type="evidence" value="ECO:0007669"/>
    <property type="project" value="UniProtKB-ARBA"/>
</dbReference>
<name>A0A0P7BE47_9HYPO</name>
<dbReference type="GO" id="GO:0005886">
    <property type="term" value="C:plasma membrane"/>
    <property type="evidence" value="ECO:0007669"/>
    <property type="project" value="TreeGrafter"/>
</dbReference>
<keyword evidence="4 8" id="KW-1133">Transmembrane helix</keyword>
<dbReference type="InterPro" id="IPR011701">
    <property type="entry name" value="MFS"/>
</dbReference>
<dbReference type="EMBL" id="LKCW01000013">
    <property type="protein sequence ID" value="KPM44951.1"/>
    <property type="molecule type" value="Genomic_DNA"/>
</dbReference>
<feature type="transmembrane region" description="Helical" evidence="8">
    <location>
        <begin position="68"/>
        <end position="91"/>
    </location>
</feature>
<dbReference type="FunFam" id="1.20.1720.10:FF:000009">
    <property type="entry name" value="MFS multidrug transporter"/>
    <property type="match status" value="1"/>
</dbReference>
<feature type="transmembrane region" description="Helical" evidence="8">
    <location>
        <begin position="273"/>
        <end position="294"/>
    </location>
</feature>
<comment type="caution">
    <text evidence="10">The sequence shown here is derived from an EMBL/GenBank/DDBJ whole genome shotgun (WGS) entry which is preliminary data.</text>
</comment>
<evidence type="ECO:0000256" key="7">
    <source>
        <dbReference type="SAM" id="MobiDB-lite"/>
    </source>
</evidence>
<evidence type="ECO:0000313" key="11">
    <source>
        <dbReference type="Proteomes" id="UP000050424"/>
    </source>
</evidence>
<dbReference type="InterPro" id="IPR020846">
    <property type="entry name" value="MFS_dom"/>
</dbReference>
<evidence type="ECO:0000256" key="5">
    <source>
        <dbReference type="ARBA" id="ARBA00023136"/>
    </source>
</evidence>
<feature type="domain" description="Major facilitator superfamily (MFS) profile" evidence="9">
    <location>
        <begin position="37"/>
        <end position="480"/>
    </location>
</feature>
<dbReference type="STRING" id="78410.A0A0P7BE47"/>
<dbReference type="FunFam" id="1.20.1250.20:FF:000172">
    <property type="entry name" value="MFS multidrug resistance transporter"/>
    <property type="match status" value="1"/>
</dbReference>
<dbReference type="Gene3D" id="1.20.1250.20">
    <property type="entry name" value="MFS general substrate transporter like domains"/>
    <property type="match status" value="1"/>
</dbReference>
<evidence type="ECO:0000256" key="6">
    <source>
        <dbReference type="ARBA" id="ARBA00023180"/>
    </source>
</evidence>
<reference evidence="10 11" key="1">
    <citation type="submission" date="2015-09" db="EMBL/GenBank/DDBJ databases">
        <title>Draft genome of a European isolate of the apple canker pathogen Neonectria ditissima.</title>
        <authorList>
            <person name="Gomez-Cortecero A."/>
            <person name="Harrison R.J."/>
            <person name="Armitage A.D."/>
        </authorList>
    </citation>
    <scope>NUCLEOTIDE SEQUENCE [LARGE SCALE GENOMIC DNA]</scope>
    <source>
        <strain evidence="10 11">R09/05</strain>
    </source>
</reference>
<sequence length="492" mass="53811">MKEKEEAQTPGDVEEAQPREAPGPPYTTFSHWQKALIITLVSFLAIISPFSSSIYLPALTAIADDMNVSISLINLTVSSYLIFQAISPSFIGNFSDTYGRRPAYMICCVIYLSANISLALQDNYAALFVLRCLQSCGSSATIALGSATAADMVTRAERGKYLGYASMGVTLGPALGPVIGGLLNEYLGWRSIFWFLTILSGVLFLVVLAFLPETCRNVVGDGSITPPLWNMSLLGYLKQRKQQDTSAETEKPTKRRPNPFASLKILAERQTGLVLLFSSLMYGGYYLVMVTLSTQLTSRFGFSSVTVGLCYLPLGCGSLCYRYTGGFLMDWNFRRYAKKEGVEIVKNRQQNLNLLPIERMRVEISLPLVYLSCAMIMIYGWLLEKKYPLAGIEVSLFFVGLLFSGSLNNLNTLIVDLNVESAATAVAANNLARCLLGAGAAAIANPLIDRIGLGWASVFVAGVLIIATPILWAVMLRGQRWRMAKGRSTQGD</sequence>
<keyword evidence="11" id="KW-1185">Reference proteome</keyword>
<feature type="transmembrane region" description="Helical" evidence="8">
    <location>
        <begin position="454"/>
        <end position="475"/>
    </location>
</feature>
<feature type="transmembrane region" description="Helical" evidence="8">
    <location>
        <begin position="300"/>
        <end position="321"/>
    </location>
</feature>
<feature type="transmembrane region" description="Helical" evidence="8">
    <location>
        <begin position="103"/>
        <end position="120"/>
    </location>
</feature>
<evidence type="ECO:0000256" key="3">
    <source>
        <dbReference type="ARBA" id="ARBA00022692"/>
    </source>
</evidence>
<dbReference type="GO" id="GO:0140115">
    <property type="term" value="P:export across plasma membrane"/>
    <property type="evidence" value="ECO:0007669"/>
    <property type="project" value="UniProtKB-ARBA"/>
</dbReference>
<keyword evidence="5 8" id="KW-0472">Membrane</keyword>
<dbReference type="CDD" id="cd17323">
    <property type="entry name" value="MFS_Tpo1_MDR_like"/>
    <property type="match status" value="1"/>
</dbReference>
<feature type="transmembrane region" description="Helical" evidence="8">
    <location>
        <begin position="364"/>
        <end position="383"/>
    </location>
</feature>
<dbReference type="PRINTS" id="PR01036">
    <property type="entry name" value="TCRTETB"/>
</dbReference>
<protein>
    <recommendedName>
        <fullName evidence="9">Major facilitator superfamily (MFS) profile domain-containing protein</fullName>
    </recommendedName>
</protein>
<keyword evidence="3 8" id="KW-0812">Transmembrane</keyword>
<keyword evidence="2" id="KW-0813">Transport</keyword>
<feature type="transmembrane region" description="Helical" evidence="8">
    <location>
        <begin position="192"/>
        <end position="211"/>
    </location>
</feature>
<evidence type="ECO:0000259" key="9">
    <source>
        <dbReference type="PROSITE" id="PS50850"/>
    </source>
</evidence>
<dbReference type="Pfam" id="PF07690">
    <property type="entry name" value="MFS_1"/>
    <property type="match status" value="1"/>
</dbReference>
<keyword evidence="6" id="KW-0325">Glycoprotein</keyword>
<evidence type="ECO:0000256" key="8">
    <source>
        <dbReference type="SAM" id="Phobius"/>
    </source>
</evidence>
<feature type="transmembrane region" description="Helical" evidence="8">
    <location>
        <begin position="161"/>
        <end position="180"/>
    </location>
</feature>
<evidence type="ECO:0000256" key="1">
    <source>
        <dbReference type="ARBA" id="ARBA00004141"/>
    </source>
</evidence>
<comment type="subcellular location">
    <subcellularLocation>
        <location evidence="1">Membrane</location>
        <topology evidence="1">Multi-pass membrane protein</topology>
    </subcellularLocation>
</comment>
<proteinExistence type="predicted"/>
<dbReference type="OrthoDB" id="440553at2759"/>
<feature type="transmembrane region" description="Helical" evidence="8">
    <location>
        <begin position="431"/>
        <end position="448"/>
    </location>
</feature>
<feature type="transmembrane region" description="Helical" evidence="8">
    <location>
        <begin position="389"/>
        <end position="410"/>
    </location>
</feature>
<dbReference type="PANTHER" id="PTHR23502">
    <property type="entry name" value="MAJOR FACILITATOR SUPERFAMILY"/>
    <property type="match status" value="1"/>
</dbReference>
<evidence type="ECO:0000256" key="4">
    <source>
        <dbReference type="ARBA" id="ARBA00022989"/>
    </source>
</evidence>